<dbReference type="InterPro" id="IPR016032">
    <property type="entry name" value="Sig_transdc_resp-reg_C-effctor"/>
</dbReference>
<reference evidence="6 7" key="1">
    <citation type="submission" date="2024-02" db="EMBL/GenBank/DDBJ databases">
        <title>Expansion and revision of Xanthobacter and proposal of Roseixanthobacter gen. nov.</title>
        <authorList>
            <person name="Soltysiak M.P.M."/>
            <person name="Jalihal A."/>
            <person name="Ory A."/>
            <person name="Chrisophersen C."/>
            <person name="Lee A.D."/>
            <person name="Boulton J."/>
            <person name="Springer M."/>
        </authorList>
    </citation>
    <scope>NUCLEOTIDE SEQUENCE [LARGE SCALE GENOMIC DNA]</scope>
    <source>
        <strain evidence="6 7">CB5</strain>
    </source>
</reference>
<organism evidence="6 7">
    <name type="scientific">Xanthobacter aminoxidans</name>
    <dbReference type="NCBI Taxonomy" id="186280"/>
    <lineage>
        <taxon>Bacteria</taxon>
        <taxon>Pseudomonadati</taxon>
        <taxon>Pseudomonadota</taxon>
        <taxon>Alphaproteobacteria</taxon>
        <taxon>Hyphomicrobiales</taxon>
        <taxon>Xanthobacteraceae</taxon>
        <taxon>Xanthobacter</taxon>
    </lineage>
</organism>
<accession>A0ABW6ZHG4</accession>
<comment type="caution">
    <text evidence="6">The sequence shown here is derived from an EMBL/GenBank/DDBJ whole genome shotgun (WGS) entry which is preliminary data.</text>
</comment>
<dbReference type="InterPro" id="IPR001867">
    <property type="entry name" value="OmpR/PhoB-type_DNA-bd"/>
</dbReference>
<dbReference type="PROSITE" id="PS50110">
    <property type="entry name" value="RESPONSE_REGULATORY"/>
    <property type="match status" value="1"/>
</dbReference>
<evidence type="ECO:0000259" key="5">
    <source>
        <dbReference type="PROSITE" id="PS51755"/>
    </source>
</evidence>
<proteinExistence type="predicted"/>
<keyword evidence="1 3" id="KW-0238">DNA-binding</keyword>
<dbReference type="InterPro" id="IPR036388">
    <property type="entry name" value="WH-like_DNA-bd_sf"/>
</dbReference>
<feature type="domain" description="OmpR/PhoB-type" evidence="5">
    <location>
        <begin position="124"/>
        <end position="222"/>
    </location>
</feature>
<name>A0ABW6ZHG4_9HYPH</name>
<evidence type="ECO:0000256" key="2">
    <source>
        <dbReference type="PROSITE-ProRule" id="PRU00169"/>
    </source>
</evidence>
<feature type="modified residue" description="4-aspartylphosphate" evidence="2">
    <location>
        <position position="51"/>
    </location>
</feature>
<gene>
    <name evidence="6" type="ORF">V5F30_09945</name>
</gene>
<evidence type="ECO:0000259" key="4">
    <source>
        <dbReference type="PROSITE" id="PS50110"/>
    </source>
</evidence>
<evidence type="ECO:0000256" key="3">
    <source>
        <dbReference type="PROSITE-ProRule" id="PRU01091"/>
    </source>
</evidence>
<feature type="DNA-binding region" description="OmpR/PhoB-type" evidence="3">
    <location>
        <begin position="124"/>
        <end position="222"/>
    </location>
</feature>
<dbReference type="EMBL" id="JBAFUR010000002">
    <property type="protein sequence ID" value="MFG1252524.1"/>
    <property type="molecule type" value="Genomic_DNA"/>
</dbReference>
<dbReference type="PANTHER" id="PTHR48111">
    <property type="entry name" value="REGULATOR OF RPOS"/>
    <property type="match status" value="1"/>
</dbReference>
<dbReference type="PROSITE" id="PS51755">
    <property type="entry name" value="OMPR_PHOB"/>
    <property type="match status" value="1"/>
</dbReference>
<dbReference type="SMART" id="SM00448">
    <property type="entry name" value="REC"/>
    <property type="match status" value="1"/>
</dbReference>
<dbReference type="Gene3D" id="6.10.250.690">
    <property type="match status" value="1"/>
</dbReference>
<dbReference type="InterPro" id="IPR011006">
    <property type="entry name" value="CheY-like_superfamily"/>
</dbReference>
<dbReference type="CDD" id="cd17624">
    <property type="entry name" value="REC_OmpR_PmrA-like"/>
    <property type="match status" value="1"/>
</dbReference>
<dbReference type="SUPFAM" id="SSF46894">
    <property type="entry name" value="C-terminal effector domain of the bipartite response regulators"/>
    <property type="match status" value="1"/>
</dbReference>
<dbReference type="SUPFAM" id="SSF52172">
    <property type="entry name" value="CheY-like"/>
    <property type="match status" value="1"/>
</dbReference>
<dbReference type="SMART" id="SM00862">
    <property type="entry name" value="Trans_reg_C"/>
    <property type="match status" value="1"/>
</dbReference>
<dbReference type="Gene3D" id="1.10.10.10">
    <property type="entry name" value="Winged helix-like DNA-binding domain superfamily/Winged helix DNA-binding domain"/>
    <property type="match status" value="1"/>
</dbReference>
<keyword evidence="7" id="KW-1185">Reference proteome</keyword>
<feature type="domain" description="Response regulatory" evidence="4">
    <location>
        <begin position="2"/>
        <end position="116"/>
    </location>
</feature>
<dbReference type="CDD" id="cd00383">
    <property type="entry name" value="trans_reg_C"/>
    <property type="match status" value="1"/>
</dbReference>
<dbReference type="Pfam" id="PF00072">
    <property type="entry name" value="Response_reg"/>
    <property type="match status" value="1"/>
</dbReference>
<sequence>MRVLILEDNSRLRALTAGALRAAGFATDAFETLADARAAAETTAYDCIVLDLGLPDGDGMDLLEALRRRGSSTPVLLLTARDDKASVVQGLNRGADDYLRKPFDVDELIARIRALLRRPGTAFQTVLAEGNIALDPSERRAVVDGTAIDFSRREVGALEMLMRSSGRVVQKSALEEALYGYDEEVSVNAIEVLVHRLRKKLSGAGANREIVTLRGIGYLLAEPRA</sequence>
<protein>
    <submittedName>
        <fullName evidence="6">Response regulator transcription factor</fullName>
    </submittedName>
</protein>
<evidence type="ECO:0000313" key="6">
    <source>
        <dbReference type="EMBL" id="MFG1252524.1"/>
    </source>
</evidence>
<evidence type="ECO:0000256" key="1">
    <source>
        <dbReference type="ARBA" id="ARBA00023125"/>
    </source>
</evidence>
<dbReference type="InterPro" id="IPR001789">
    <property type="entry name" value="Sig_transdc_resp-reg_receiver"/>
</dbReference>
<dbReference type="RefSeq" id="WP_024278151.1">
    <property type="nucleotide sequence ID" value="NZ_JBAFUR010000002.1"/>
</dbReference>
<dbReference type="PANTHER" id="PTHR48111:SF36">
    <property type="entry name" value="TRANSCRIPTIONAL REGULATORY PROTEIN CUTR"/>
    <property type="match status" value="1"/>
</dbReference>
<dbReference type="Pfam" id="PF00486">
    <property type="entry name" value="Trans_reg_C"/>
    <property type="match status" value="1"/>
</dbReference>
<keyword evidence="2" id="KW-0597">Phosphoprotein</keyword>
<dbReference type="InterPro" id="IPR039420">
    <property type="entry name" value="WalR-like"/>
</dbReference>
<dbReference type="Proteomes" id="UP001604043">
    <property type="component" value="Unassembled WGS sequence"/>
</dbReference>
<evidence type="ECO:0000313" key="7">
    <source>
        <dbReference type="Proteomes" id="UP001604043"/>
    </source>
</evidence>
<dbReference type="Gene3D" id="3.40.50.2300">
    <property type="match status" value="1"/>
</dbReference>